<dbReference type="Proteomes" id="UP000032568">
    <property type="component" value="Chromosome"/>
</dbReference>
<evidence type="ECO:0000313" key="5">
    <source>
        <dbReference type="Proteomes" id="UP000032568"/>
    </source>
</evidence>
<dbReference type="PIRSF" id="PIRSF029218">
    <property type="entry name" value="ParE"/>
    <property type="match status" value="1"/>
</dbReference>
<protein>
    <recommendedName>
        <fullName evidence="3">Toxin</fullName>
    </recommendedName>
</protein>
<dbReference type="Pfam" id="PF05016">
    <property type="entry name" value="ParE_toxin"/>
    <property type="match status" value="1"/>
</dbReference>
<proteinExistence type="inferred from homology"/>
<reference evidence="4 5" key="2">
    <citation type="journal article" date="2022" name="Mar. Drugs">
        <title>Bioassay-Guided Fractionation Leads to the Detection of Cholic Acid Generated by the Rare Thalassomonas sp.</title>
        <authorList>
            <person name="Pheiffer F."/>
            <person name="Schneider Y.K."/>
            <person name="Hansen E.H."/>
            <person name="Andersen J.H."/>
            <person name="Isaksson J."/>
            <person name="Busche T."/>
            <person name="R C."/>
            <person name="Kalinowski J."/>
            <person name="Zyl L.V."/>
            <person name="Trindade M."/>
        </authorList>
    </citation>
    <scope>NUCLEOTIDE SEQUENCE [LARGE SCALE GENOMIC DNA]</scope>
    <source>
        <strain evidence="4 5">A5K-106</strain>
    </source>
</reference>
<organism evidence="4 5">
    <name type="scientific">Thalassomonas actiniarum</name>
    <dbReference type="NCBI Taxonomy" id="485447"/>
    <lineage>
        <taxon>Bacteria</taxon>
        <taxon>Pseudomonadati</taxon>
        <taxon>Pseudomonadota</taxon>
        <taxon>Gammaproteobacteria</taxon>
        <taxon>Alteromonadales</taxon>
        <taxon>Colwelliaceae</taxon>
        <taxon>Thalassomonas</taxon>
    </lineage>
</organism>
<evidence type="ECO:0000256" key="1">
    <source>
        <dbReference type="ARBA" id="ARBA00006226"/>
    </source>
</evidence>
<name>A0AAE9YTP6_9GAMM</name>
<dbReference type="PANTHER" id="PTHR33755">
    <property type="entry name" value="TOXIN PARE1-RELATED"/>
    <property type="match status" value="1"/>
</dbReference>
<keyword evidence="5" id="KW-1185">Reference proteome</keyword>
<keyword evidence="2" id="KW-1277">Toxin-antitoxin system</keyword>
<gene>
    <name evidence="4" type="ORF">SG35_010490</name>
</gene>
<dbReference type="AlphaFoldDB" id="A0AAE9YTP6"/>
<dbReference type="InterPro" id="IPR051803">
    <property type="entry name" value="TA_system_RelE-like_toxin"/>
</dbReference>
<dbReference type="Gene3D" id="3.30.2310.20">
    <property type="entry name" value="RelE-like"/>
    <property type="match status" value="1"/>
</dbReference>
<evidence type="ECO:0000313" key="4">
    <source>
        <dbReference type="EMBL" id="WDE01016.1"/>
    </source>
</evidence>
<sequence length="100" mass="11365">MTPFVLTNAANSDLKKIARSTQGKWGNEQRNFYIKQFDDASHMLAKTPLAGKSCDETRAGYKKFPVGSHLIFYIKGENSRIKIVRILHKRTDVELNLQAP</sequence>
<dbReference type="PANTHER" id="PTHR33755:SF9">
    <property type="entry name" value="TOXIN PARE1"/>
    <property type="match status" value="1"/>
</dbReference>
<comment type="similarity">
    <text evidence="1 3">Belongs to the RelE toxin family.</text>
</comment>
<dbReference type="InterPro" id="IPR028344">
    <property type="entry name" value="ParE1/4"/>
</dbReference>
<evidence type="ECO:0000256" key="2">
    <source>
        <dbReference type="ARBA" id="ARBA00022649"/>
    </source>
</evidence>
<dbReference type="EMBL" id="CP059735">
    <property type="protein sequence ID" value="WDE01016.1"/>
    <property type="molecule type" value="Genomic_DNA"/>
</dbReference>
<dbReference type="KEGG" id="tact:SG35_010490"/>
<dbReference type="InterPro" id="IPR035093">
    <property type="entry name" value="RelE/ParE_toxin_dom_sf"/>
</dbReference>
<reference evidence="4 5" key="1">
    <citation type="journal article" date="2015" name="Genome Announc.">
        <title>Draft Genome Sequences of Marine Isolates of Thalassomonas viridans and Thalassomonas actiniarum.</title>
        <authorList>
            <person name="Olonade I."/>
            <person name="van Zyl L.J."/>
            <person name="Trindade M."/>
        </authorList>
    </citation>
    <scope>NUCLEOTIDE SEQUENCE [LARGE SCALE GENOMIC DNA]</scope>
    <source>
        <strain evidence="4 5">A5K-106</strain>
    </source>
</reference>
<dbReference type="InterPro" id="IPR007712">
    <property type="entry name" value="RelE/ParE_toxin"/>
</dbReference>
<evidence type="ECO:0000256" key="3">
    <source>
        <dbReference type="PIRNR" id="PIRNR029218"/>
    </source>
</evidence>
<accession>A0AAE9YTP6</accession>
<dbReference type="RefSeq" id="WP_044836237.1">
    <property type="nucleotide sequence ID" value="NZ_CP059735.1"/>
</dbReference>